<dbReference type="InterPro" id="IPR019533">
    <property type="entry name" value="Peptidase_S26"/>
</dbReference>
<keyword evidence="5" id="KW-1133">Transmembrane helix</keyword>
<evidence type="ECO:0000313" key="10">
    <source>
        <dbReference type="Proteomes" id="UP001055712"/>
    </source>
</evidence>
<reference evidence="9" key="2">
    <citation type="submission" date="2020-11" db="EMBL/GenBank/DDBJ databases">
        <authorList>
            <person name="Cecchin M."/>
            <person name="Marcolungo L."/>
            <person name="Rossato M."/>
            <person name="Girolomoni L."/>
            <person name="Cosentino E."/>
            <person name="Cuine S."/>
            <person name="Li-Beisson Y."/>
            <person name="Delledonne M."/>
            <person name="Ballottari M."/>
        </authorList>
    </citation>
    <scope>NUCLEOTIDE SEQUENCE</scope>
    <source>
        <strain evidence="9">211/11P</strain>
        <tissue evidence="9">Whole cell</tissue>
    </source>
</reference>
<gene>
    <name evidence="9" type="ORF">D9Q98_006758</name>
</gene>
<dbReference type="OrthoDB" id="9996127at2759"/>
<reference evidence="9" key="1">
    <citation type="journal article" date="2019" name="Plant J.">
        <title>Chlorella vulgaris genome assembly and annotation reveals the molecular basis for metabolic acclimation to high light conditions.</title>
        <authorList>
            <person name="Cecchin M."/>
            <person name="Marcolungo L."/>
            <person name="Rossato M."/>
            <person name="Girolomoni L."/>
            <person name="Cosentino E."/>
            <person name="Cuine S."/>
            <person name="Li-Beisson Y."/>
            <person name="Delledonne M."/>
            <person name="Ballottari M."/>
        </authorList>
    </citation>
    <scope>NUCLEOTIDE SEQUENCE</scope>
    <source>
        <strain evidence="9">211/11P</strain>
    </source>
</reference>
<dbReference type="CDD" id="cd06530">
    <property type="entry name" value="S26_SPase_I"/>
    <property type="match status" value="1"/>
</dbReference>
<dbReference type="Pfam" id="PF10502">
    <property type="entry name" value="Peptidase_S26"/>
    <property type="match status" value="1"/>
</dbReference>
<proteinExistence type="predicted"/>
<organism evidence="9 10">
    <name type="scientific">Chlorella vulgaris</name>
    <name type="common">Green alga</name>
    <dbReference type="NCBI Taxonomy" id="3077"/>
    <lineage>
        <taxon>Eukaryota</taxon>
        <taxon>Viridiplantae</taxon>
        <taxon>Chlorophyta</taxon>
        <taxon>core chlorophytes</taxon>
        <taxon>Trebouxiophyceae</taxon>
        <taxon>Chlorellales</taxon>
        <taxon>Chlorellaceae</taxon>
        <taxon>Chlorella clade</taxon>
        <taxon>Chlorella</taxon>
    </lineage>
</organism>
<feature type="domain" description="Peptidase S26" evidence="8">
    <location>
        <begin position="51"/>
        <end position="108"/>
    </location>
</feature>
<protein>
    <recommendedName>
        <fullName evidence="8">Peptidase S26 domain-containing protein</fullName>
    </recommendedName>
</protein>
<dbReference type="Gene3D" id="2.10.109.10">
    <property type="entry name" value="Umud Fragment, subunit A"/>
    <property type="match status" value="1"/>
</dbReference>
<evidence type="ECO:0000256" key="6">
    <source>
        <dbReference type="ARBA" id="ARBA00023136"/>
    </source>
</evidence>
<comment type="caution">
    <text evidence="9">The sequence shown here is derived from an EMBL/GenBank/DDBJ whole genome shotgun (WGS) entry which is preliminary data.</text>
</comment>
<evidence type="ECO:0000256" key="5">
    <source>
        <dbReference type="ARBA" id="ARBA00022989"/>
    </source>
</evidence>
<dbReference type="GO" id="GO:0042720">
    <property type="term" value="C:mitochondrial inner membrane peptidase complex"/>
    <property type="evidence" value="ECO:0007669"/>
    <property type="project" value="InterPro"/>
</dbReference>
<evidence type="ECO:0000313" key="9">
    <source>
        <dbReference type="EMBL" id="KAI3428378.1"/>
    </source>
</evidence>
<keyword evidence="6" id="KW-0472">Membrane</keyword>
<evidence type="ECO:0000256" key="2">
    <source>
        <dbReference type="ARBA" id="ARBA00022670"/>
    </source>
</evidence>
<evidence type="ECO:0000259" key="8">
    <source>
        <dbReference type="Pfam" id="PF10502"/>
    </source>
</evidence>
<evidence type="ECO:0000256" key="3">
    <source>
        <dbReference type="ARBA" id="ARBA00022692"/>
    </source>
</evidence>
<dbReference type="GO" id="GO:0006465">
    <property type="term" value="P:signal peptide processing"/>
    <property type="evidence" value="ECO:0007669"/>
    <property type="project" value="InterPro"/>
</dbReference>
<dbReference type="PANTHER" id="PTHR46041">
    <property type="entry name" value="MITOCHONDRIAL INNER MEMBRANE PROTEASE SUBUNIT 2"/>
    <property type="match status" value="1"/>
</dbReference>
<dbReference type="InterPro" id="IPR037730">
    <property type="entry name" value="IMP2"/>
</dbReference>
<dbReference type="Proteomes" id="UP001055712">
    <property type="component" value="Unassembled WGS sequence"/>
</dbReference>
<evidence type="ECO:0000256" key="4">
    <source>
        <dbReference type="ARBA" id="ARBA00022801"/>
    </source>
</evidence>
<dbReference type="AlphaFoldDB" id="A0A9D4TKW3"/>
<evidence type="ECO:0000256" key="1">
    <source>
        <dbReference type="ARBA" id="ARBA00004167"/>
    </source>
</evidence>
<dbReference type="EMBL" id="SIDB01000009">
    <property type="protein sequence ID" value="KAI3428378.1"/>
    <property type="molecule type" value="Genomic_DNA"/>
</dbReference>
<accession>A0A9D4TKW3</accession>
<evidence type="ECO:0000256" key="7">
    <source>
        <dbReference type="SAM" id="MobiDB-lite"/>
    </source>
</evidence>
<keyword evidence="10" id="KW-1185">Reference proteome</keyword>
<name>A0A9D4TKW3_CHLVU</name>
<keyword evidence="4" id="KW-0378">Hydrolase</keyword>
<dbReference type="GO" id="GO:0004252">
    <property type="term" value="F:serine-type endopeptidase activity"/>
    <property type="evidence" value="ECO:0007669"/>
    <property type="project" value="InterPro"/>
</dbReference>
<keyword evidence="3" id="KW-0812">Transmembrane</keyword>
<keyword evidence="2" id="KW-0645">Protease</keyword>
<dbReference type="PANTHER" id="PTHR46041:SF2">
    <property type="entry name" value="MITOCHONDRIAL INNER MEMBRANE PROTEASE SUBUNIT 2"/>
    <property type="match status" value="1"/>
</dbReference>
<feature type="region of interest" description="Disordered" evidence="7">
    <location>
        <begin position="159"/>
        <end position="190"/>
    </location>
</feature>
<comment type="subcellular location">
    <subcellularLocation>
        <location evidence="1">Membrane</location>
        <topology evidence="1">Single-pass membrane protein</topology>
    </subcellularLocation>
</comment>
<dbReference type="SUPFAM" id="SSF51306">
    <property type="entry name" value="LexA/Signal peptidase"/>
    <property type="match status" value="1"/>
</dbReference>
<sequence length="190" mass="20125">MRVPDVLGWLGVAYVIQDCIASIALIKDARCALEEVSDGSSGGGAAEPSTNSVSGGLLTVVDKLSPRLFHFERGDLVVLKSPEEHSKRLVRRLIALEGDFVSVTGGKLERVPKGAGWLEADSGALEPGGDSRVWAAVPLALIEGRVAAVLWPPARWGHLSPQPTPRSATKVLGQEGSLEILSPPIDEESY</sequence>
<dbReference type="InterPro" id="IPR036286">
    <property type="entry name" value="LexA/Signal_pep-like_sf"/>
</dbReference>
<dbReference type="GO" id="GO:0006627">
    <property type="term" value="P:protein processing involved in protein targeting to mitochondrion"/>
    <property type="evidence" value="ECO:0007669"/>
    <property type="project" value="InterPro"/>
</dbReference>